<dbReference type="EMBL" id="JBBKZU010000013">
    <property type="protein sequence ID" value="MEJ8814500.1"/>
    <property type="molecule type" value="Genomic_DNA"/>
</dbReference>
<reference evidence="2 3" key="1">
    <citation type="submission" date="2024-03" db="EMBL/GenBank/DDBJ databases">
        <title>Novel species of the genus Variovorax.</title>
        <authorList>
            <person name="Liu Q."/>
            <person name="Xin Y.-H."/>
        </authorList>
    </citation>
    <scope>NUCLEOTIDE SEQUENCE [LARGE SCALE GENOMIC DNA]</scope>
    <source>
        <strain evidence="2 3">KACC 18899</strain>
    </source>
</reference>
<feature type="transmembrane region" description="Helical" evidence="1">
    <location>
        <begin position="55"/>
        <end position="82"/>
    </location>
</feature>
<keyword evidence="1" id="KW-0812">Transmembrane</keyword>
<dbReference type="InterPro" id="IPR025325">
    <property type="entry name" value="DUF4231"/>
</dbReference>
<organism evidence="2 3">
    <name type="scientific">Variovorax ureilyticus</name>
    <dbReference type="NCBI Taxonomy" id="1836198"/>
    <lineage>
        <taxon>Bacteria</taxon>
        <taxon>Pseudomonadati</taxon>
        <taxon>Pseudomonadota</taxon>
        <taxon>Betaproteobacteria</taxon>
        <taxon>Burkholderiales</taxon>
        <taxon>Comamonadaceae</taxon>
        <taxon>Variovorax</taxon>
    </lineage>
</organism>
<sequence length="179" mass="19934">MAADPSDLPQQVEPALEASPPRVAALAPVPQASQLQYVYQIIDAQLRDREPRANWYRVSSFVTQLAIALLSATITVITGFQVAGGTGLGAVATNVVLVLSAVATLVTLVKTFYAPRELWIALRTYCSDLRDLKEKLEFAERSPDFETRRDQIASDGFAEYQRLTEAYEQTWKGIRERDK</sequence>
<dbReference type="NCBIfam" id="NF033634">
    <property type="entry name" value="SLATT_1"/>
    <property type="match status" value="1"/>
</dbReference>
<evidence type="ECO:0000313" key="3">
    <source>
        <dbReference type="Proteomes" id="UP001365846"/>
    </source>
</evidence>
<evidence type="ECO:0000313" key="2">
    <source>
        <dbReference type="EMBL" id="MEJ8814500.1"/>
    </source>
</evidence>
<keyword evidence="1" id="KW-0472">Membrane</keyword>
<name>A0ABU8VLH5_9BURK</name>
<proteinExistence type="predicted"/>
<accession>A0ABU8VLH5</accession>
<feature type="transmembrane region" description="Helical" evidence="1">
    <location>
        <begin position="88"/>
        <end position="109"/>
    </location>
</feature>
<comment type="caution">
    <text evidence="2">The sequence shown here is derived from an EMBL/GenBank/DDBJ whole genome shotgun (WGS) entry which is preliminary data.</text>
</comment>
<gene>
    <name evidence="2" type="ORF">WKW77_25710</name>
</gene>
<dbReference type="RefSeq" id="WP_340359726.1">
    <property type="nucleotide sequence ID" value="NZ_JBBKZU010000013.1"/>
</dbReference>
<evidence type="ECO:0000256" key="1">
    <source>
        <dbReference type="SAM" id="Phobius"/>
    </source>
</evidence>
<protein>
    <submittedName>
        <fullName evidence="2">SLATT domain-containing protein</fullName>
    </submittedName>
</protein>
<dbReference type="Proteomes" id="UP001365846">
    <property type="component" value="Unassembled WGS sequence"/>
</dbReference>
<keyword evidence="1" id="KW-1133">Transmembrane helix</keyword>
<dbReference type="Pfam" id="PF14015">
    <property type="entry name" value="DUF4231"/>
    <property type="match status" value="1"/>
</dbReference>
<keyword evidence="3" id="KW-1185">Reference proteome</keyword>